<organism evidence="1 2">
    <name type="scientific">Campylobacter concisus</name>
    <dbReference type="NCBI Taxonomy" id="199"/>
    <lineage>
        <taxon>Bacteria</taxon>
        <taxon>Pseudomonadati</taxon>
        <taxon>Campylobacterota</taxon>
        <taxon>Epsilonproteobacteria</taxon>
        <taxon>Campylobacterales</taxon>
        <taxon>Campylobacteraceae</taxon>
        <taxon>Campylobacter</taxon>
    </lineage>
</organism>
<dbReference type="EMBL" id="LVWL01000010">
    <property type="protein sequence ID" value="ORI09463.1"/>
    <property type="molecule type" value="Genomic_DNA"/>
</dbReference>
<accession>A0A1X0U4B2</accession>
<evidence type="ECO:0000313" key="1">
    <source>
        <dbReference type="EMBL" id="ORI09463.1"/>
    </source>
</evidence>
<reference evidence="1 2" key="1">
    <citation type="journal article" date="2017" name="Gene Rep">
        <title>The ribosomal RNA operon (rrn) of Campylobacter concisus supports molecular typing to genomospecies level.</title>
        <authorList>
            <person name="Huq M."/>
            <person name="Van T.T.H."/>
            <person name="Gurtler V."/>
            <person name="Elshagmani E."/>
            <person name="Allemailem K.S."/>
            <person name="Smooker P.M."/>
            <person name="Istivan T.S."/>
        </authorList>
    </citation>
    <scope>NUCLEOTIDE SEQUENCE [LARGE SCALE GENOMIC DNA]</scope>
    <source>
        <strain evidence="1 2">RCH 26</strain>
    </source>
</reference>
<dbReference type="AlphaFoldDB" id="A0A1X0U4B2"/>
<name>A0A1X0U4B2_9BACT</name>
<gene>
    <name evidence="1" type="ORF">A3835_09675</name>
</gene>
<comment type="caution">
    <text evidence="1">The sequence shown here is derived from an EMBL/GenBank/DDBJ whole genome shotgun (WGS) entry which is preliminary data.</text>
</comment>
<evidence type="ECO:0000313" key="2">
    <source>
        <dbReference type="Proteomes" id="UP000192671"/>
    </source>
</evidence>
<dbReference type="Proteomes" id="UP000192671">
    <property type="component" value="Unassembled WGS sequence"/>
</dbReference>
<proteinExistence type="predicted"/>
<sequence length="278" mass="31597">MLNIIKNLGAFSLSDSGSLINSLSQYQPCNYSLDDIKTIHRCNASDPIYLKDIYSNQIFVKLFDFLVYGGDDEFFICDCILNPLDVSDIRFAISGLYVEIEKKDIPKGHKLLSSDFNLANIFSSALLDLPFSTIQSDITLGAFSKGQIVQIKDFSLPFYVLGCSLLQLGLNKFILFYDVFCLDYELVKLGVFSVRRIFVPAGLVRPFKFDKTFYKYVIALYAYIFKSSAVNSLDLSDVVKQIFEYSGEEDLFSLFLRLRNEAVEKQAKSESNEPPIYL</sequence>
<dbReference type="RefSeq" id="WP_103588411.1">
    <property type="nucleotide sequence ID" value="NZ_CABMLC010000018.1"/>
</dbReference>
<protein>
    <submittedName>
        <fullName evidence="1">Uncharacterized protein</fullName>
    </submittedName>
</protein>